<gene>
    <name evidence="4" type="ORF">PYCCODRAFT_1465192</name>
</gene>
<keyword evidence="5" id="KW-1185">Reference proteome</keyword>
<dbReference type="Proteomes" id="UP000193067">
    <property type="component" value="Unassembled WGS sequence"/>
</dbReference>
<dbReference type="PANTHER" id="PTHR21660:SF1">
    <property type="entry name" value="ACYL-COENZYME A THIOESTERASE 13"/>
    <property type="match status" value="1"/>
</dbReference>
<dbReference type="PANTHER" id="PTHR21660">
    <property type="entry name" value="THIOESTERASE SUPERFAMILY MEMBER-RELATED"/>
    <property type="match status" value="1"/>
</dbReference>
<dbReference type="AlphaFoldDB" id="A0A1Y2IVT1"/>
<evidence type="ECO:0000256" key="1">
    <source>
        <dbReference type="ARBA" id="ARBA00008324"/>
    </source>
</evidence>
<proteinExistence type="inferred from homology"/>
<evidence type="ECO:0000256" key="2">
    <source>
        <dbReference type="ARBA" id="ARBA00022801"/>
    </source>
</evidence>
<dbReference type="Gene3D" id="3.10.129.10">
    <property type="entry name" value="Hotdog Thioesterase"/>
    <property type="match status" value="1"/>
</dbReference>
<dbReference type="InterPro" id="IPR006683">
    <property type="entry name" value="Thioestr_dom"/>
</dbReference>
<organism evidence="4 5">
    <name type="scientific">Trametes coccinea (strain BRFM310)</name>
    <name type="common">Pycnoporus coccineus</name>
    <dbReference type="NCBI Taxonomy" id="1353009"/>
    <lineage>
        <taxon>Eukaryota</taxon>
        <taxon>Fungi</taxon>
        <taxon>Dikarya</taxon>
        <taxon>Basidiomycota</taxon>
        <taxon>Agaricomycotina</taxon>
        <taxon>Agaricomycetes</taxon>
        <taxon>Polyporales</taxon>
        <taxon>Polyporaceae</taxon>
        <taxon>Trametes</taxon>
    </lineage>
</organism>
<dbReference type="InterPro" id="IPR029069">
    <property type="entry name" value="HotDog_dom_sf"/>
</dbReference>
<dbReference type="CDD" id="cd03443">
    <property type="entry name" value="PaaI_thioesterase"/>
    <property type="match status" value="1"/>
</dbReference>
<protein>
    <recommendedName>
        <fullName evidence="3">Thioesterase domain-containing protein</fullName>
    </recommendedName>
</protein>
<evidence type="ECO:0000313" key="4">
    <source>
        <dbReference type="EMBL" id="OSD05249.1"/>
    </source>
</evidence>
<dbReference type="InterPro" id="IPR039298">
    <property type="entry name" value="ACOT13"/>
</dbReference>
<feature type="domain" description="Thioesterase" evidence="3">
    <location>
        <begin position="100"/>
        <end position="178"/>
    </location>
</feature>
<dbReference type="SUPFAM" id="SSF54637">
    <property type="entry name" value="Thioesterase/thiol ester dehydrase-isomerase"/>
    <property type="match status" value="1"/>
</dbReference>
<comment type="similarity">
    <text evidence="1">Belongs to the thioesterase PaaI family.</text>
</comment>
<dbReference type="OrthoDB" id="2831072at2759"/>
<keyword evidence="2" id="KW-0378">Hydrolase</keyword>
<name>A0A1Y2IVT1_TRAC3</name>
<evidence type="ECO:0000313" key="5">
    <source>
        <dbReference type="Proteomes" id="UP000193067"/>
    </source>
</evidence>
<accession>A0A1Y2IVT1</accession>
<dbReference type="STRING" id="1353009.A0A1Y2IVT1"/>
<sequence>MSSPPPAEALLRQLSRISKEQRWPVEWTPRFVGNALSEQQRIRIVDIASAILRSRAPFAQSIGSRLELSEVKVSRREEDHKVHLRFTFEVDTTPDMLNAFGSMHGSCTTFLIDASSSIALTALSAVAHKLGLLVSQSLTTSFHSPAPPGARLRIIAETVAFSSRTASAEVQIWDVTNGRLIATGMHNQMQMSKL</sequence>
<dbReference type="EMBL" id="KZ084093">
    <property type="protein sequence ID" value="OSD05249.1"/>
    <property type="molecule type" value="Genomic_DNA"/>
</dbReference>
<evidence type="ECO:0000259" key="3">
    <source>
        <dbReference type="Pfam" id="PF03061"/>
    </source>
</evidence>
<dbReference type="GO" id="GO:0047617">
    <property type="term" value="F:fatty acyl-CoA hydrolase activity"/>
    <property type="evidence" value="ECO:0007669"/>
    <property type="project" value="InterPro"/>
</dbReference>
<dbReference type="Pfam" id="PF03061">
    <property type="entry name" value="4HBT"/>
    <property type="match status" value="1"/>
</dbReference>
<reference evidence="4 5" key="1">
    <citation type="journal article" date="2015" name="Biotechnol. Biofuels">
        <title>Enhanced degradation of softwood versus hardwood by the white-rot fungus Pycnoporus coccineus.</title>
        <authorList>
            <person name="Couturier M."/>
            <person name="Navarro D."/>
            <person name="Chevret D."/>
            <person name="Henrissat B."/>
            <person name="Piumi F."/>
            <person name="Ruiz-Duenas F.J."/>
            <person name="Martinez A.T."/>
            <person name="Grigoriev I.V."/>
            <person name="Riley R."/>
            <person name="Lipzen A."/>
            <person name="Berrin J.G."/>
            <person name="Master E.R."/>
            <person name="Rosso M.N."/>
        </authorList>
    </citation>
    <scope>NUCLEOTIDE SEQUENCE [LARGE SCALE GENOMIC DNA]</scope>
    <source>
        <strain evidence="4 5">BRFM310</strain>
    </source>
</reference>